<dbReference type="RefSeq" id="WP_146884202.1">
    <property type="nucleotide sequence ID" value="NZ_BJXB01000007.1"/>
</dbReference>
<dbReference type="EMBL" id="BJXB01000007">
    <property type="protein sequence ID" value="GEM46390.1"/>
    <property type="molecule type" value="Genomic_DNA"/>
</dbReference>
<dbReference type="AlphaFoldDB" id="A0A511N0H4"/>
<proteinExistence type="predicted"/>
<sequence length="63" mass="7194">MQTVSCGNCKHWEHEPQAHVGICELTTPEHKDDSLAFVQLESEMNHAALMTREEFSCNQYETA</sequence>
<organism evidence="1 2">
    <name type="scientific">Deinococcus cellulosilyticus (strain DSM 18568 / NBRC 106333 / KACC 11606 / 5516J-15)</name>
    <dbReference type="NCBI Taxonomy" id="1223518"/>
    <lineage>
        <taxon>Bacteria</taxon>
        <taxon>Thermotogati</taxon>
        <taxon>Deinococcota</taxon>
        <taxon>Deinococci</taxon>
        <taxon>Deinococcales</taxon>
        <taxon>Deinococcaceae</taxon>
        <taxon>Deinococcus</taxon>
    </lineage>
</organism>
<reference evidence="1 2" key="1">
    <citation type="submission" date="2019-07" db="EMBL/GenBank/DDBJ databases">
        <title>Whole genome shotgun sequence of Deinococcus cellulosilyticus NBRC 106333.</title>
        <authorList>
            <person name="Hosoyama A."/>
            <person name="Uohara A."/>
            <person name="Ohji S."/>
            <person name="Ichikawa N."/>
        </authorList>
    </citation>
    <scope>NUCLEOTIDE SEQUENCE [LARGE SCALE GENOMIC DNA]</scope>
    <source>
        <strain evidence="1 2">NBRC 106333</strain>
    </source>
</reference>
<gene>
    <name evidence="1" type="ORF">DC3_20250</name>
</gene>
<comment type="caution">
    <text evidence="1">The sequence shown here is derived from an EMBL/GenBank/DDBJ whole genome shotgun (WGS) entry which is preliminary data.</text>
</comment>
<keyword evidence="2" id="KW-1185">Reference proteome</keyword>
<name>A0A511N0H4_DEIC1</name>
<dbReference type="Proteomes" id="UP000321306">
    <property type="component" value="Unassembled WGS sequence"/>
</dbReference>
<evidence type="ECO:0000313" key="2">
    <source>
        <dbReference type="Proteomes" id="UP000321306"/>
    </source>
</evidence>
<accession>A0A511N0H4</accession>
<protein>
    <submittedName>
        <fullName evidence="1">Uncharacterized protein</fullName>
    </submittedName>
</protein>
<evidence type="ECO:0000313" key="1">
    <source>
        <dbReference type="EMBL" id="GEM46390.1"/>
    </source>
</evidence>